<dbReference type="AlphaFoldDB" id="A0A8S1JLS8"/>
<name>A0A8S1JLS8_PARPR</name>
<evidence type="ECO:0000256" key="2">
    <source>
        <dbReference type="SAM" id="MobiDB-lite"/>
    </source>
</evidence>
<reference evidence="4" key="1">
    <citation type="submission" date="2021-01" db="EMBL/GenBank/DDBJ databases">
        <authorList>
            <consortium name="Genoscope - CEA"/>
            <person name="William W."/>
        </authorList>
    </citation>
    <scope>NUCLEOTIDE SEQUENCE</scope>
</reference>
<dbReference type="PROSITE" id="PS50157">
    <property type="entry name" value="ZINC_FINGER_C2H2_2"/>
    <property type="match status" value="1"/>
</dbReference>
<dbReference type="EMBL" id="CAJJDM010000001">
    <property type="protein sequence ID" value="CAD8043003.1"/>
    <property type="molecule type" value="Genomic_DNA"/>
</dbReference>
<dbReference type="OMA" id="YKKHRYG"/>
<evidence type="ECO:0000313" key="4">
    <source>
        <dbReference type="EMBL" id="CAD8043003.1"/>
    </source>
</evidence>
<organism evidence="4 5">
    <name type="scientific">Paramecium primaurelia</name>
    <dbReference type="NCBI Taxonomy" id="5886"/>
    <lineage>
        <taxon>Eukaryota</taxon>
        <taxon>Sar</taxon>
        <taxon>Alveolata</taxon>
        <taxon>Ciliophora</taxon>
        <taxon>Intramacronucleata</taxon>
        <taxon>Oligohymenophorea</taxon>
        <taxon>Peniculida</taxon>
        <taxon>Parameciidae</taxon>
        <taxon>Paramecium</taxon>
    </lineage>
</organism>
<keyword evidence="1" id="KW-0479">Metal-binding</keyword>
<sequence>MKYIPLTQHFQTVAMLYEKCADLSSQIDSLQSQIQNNNGQIENEEVEKQPQIMQEPTSKVPEKQYPQPQIDKDSQQNAQIEEEKQNQDKSILKISKSIEKSIKMKVSLTCDHCNKIFQTERQYKKHRYGIKYRGSKDKSKKNSQIDQQSNNQSELKEIMEEIYKKESPNQNSFETFQILL</sequence>
<evidence type="ECO:0000259" key="3">
    <source>
        <dbReference type="PROSITE" id="PS50157"/>
    </source>
</evidence>
<feature type="compositionally biased region" description="Low complexity" evidence="2">
    <location>
        <begin position="142"/>
        <end position="153"/>
    </location>
</feature>
<comment type="caution">
    <text evidence="4">The sequence shown here is derived from an EMBL/GenBank/DDBJ whole genome shotgun (WGS) entry which is preliminary data.</text>
</comment>
<keyword evidence="1" id="KW-0862">Zinc</keyword>
<keyword evidence="1" id="KW-0863">Zinc-finger</keyword>
<keyword evidence="5" id="KW-1185">Reference proteome</keyword>
<feature type="region of interest" description="Disordered" evidence="2">
    <location>
        <begin position="128"/>
        <end position="156"/>
    </location>
</feature>
<evidence type="ECO:0000256" key="1">
    <source>
        <dbReference type="PROSITE-ProRule" id="PRU00042"/>
    </source>
</evidence>
<accession>A0A8S1JLS8</accession>
<proteinExistence type="predicted"/>
<feature type="region of interest" description="Disordered" evidence="2">
    <location>
        <begin position="43"/>
        <end position="89"/>
    </location>
</feature>
<dbReference type="InterPro" id="IPR013087">
    <property type="entry name" value="Znf_C2H2_type"/>
</dbReference>
<dbReference type="Proteomes" id="UP000688137">
    <property type="component" value="Unassembled WGS sequence"/>
</dbReference>
<dbReference type="GO" id="GO:0008270">
    <property type="term" value="F:zinc ion binding"/>
    <property type="evidence" value="ECO:0007669"/>
    <property type="project" value="UniProtKB-KW"/>
</dbReference>
<gene>
    <name evidence="4" type="ORF">PPRIM_AZ9-3.1.T0040222</name>
</gene>
<feature type="domain" description="C2H2-type" evidence="3">
    <location>
        <begin position="108"/>
        <end position="137"/>
    </location>
</feature>
<protein>
    <recommendedName>
        <fullName evidence="3">C2H2-type domain-containing protein</fullName>
    </recommendedName>
</protein>
<evidence type="ECO:0000313" key="5">
    <source>
        <dbReference type="Proteomes" id="UP000688137"/>
    </source>
</evidence>